<evidence type="ECO:0000256" key="1">
    <source>
        <dbReference type="SAM" id="MobiDB-lite"/>
    </source>
</evidence>
<gene>
    <name evidence="3" type="ORF">P5G59_08980</name>
</gene>
<evidence type="ECO:0000256" key="2">
    <source>
        <dbReference type="SAM" id="Phobius"/>
    </source>
</evidence>
<protein>
    <submittedName>
        <fullName evidence="3">DUF805 domain-containing protein</fullName>
    </submittedName>
</protein>
<dbReference type="EMBL" id="JAROCB010000002">
    <property type="protein sequence ID" value="MDN4597271.1"/>
    <property type="molecule type" value="Genomic_DNA"/>
</dbReference>
<dbReference type="PANTHER" id="PTHR34980">
    <property type="entry name" value="INNER MEMBRANE PROTEIN-RELATED-RELATED"/>
    <property type="match status" value="1"/>
</dbReference>
<dbReference type="RefSeq" id="WP_301218121.1">
    <property type="nucleotide sequence ID" value="NZ_JAROCB010000002.1"/>
</dbReference>
<feature type="transmembrane region" description="Helical" evidence="2">
    <location>
        <begin position="46"/>
        <end position="66"/>
    </location>
</feature>
<organism evidence="3 4">
    <name type="scientific">Leifsonia virtsii</name>
    <dbReference type="NCBI Taxonomy" id="3035915"/>
    <lineage>
        <taxon>Bacteria</taxon>
        <taxon>Bacillati</taxon>
        <taxon>Actinomycetota</taxon>
        <taxon>Actinomycetes</taxon>
        <taxon>Micrococcales</taxon>
        <taxon>Microbacteriaceae</taxon>
        <taxon>Leifsonia</taxon>
    </lineage>
</organism>
<proteinExistence type="predicted"/>
<comment type="caution">
    <text evidence="3">The sequence shown here is derived from an EMBL/GenBank/DDBJ whole genome shotgun (WGS) entry which is preliminary data.</text>
</comment>
<sequence>MIEPGTQAAPRAPLWAPCYGASFGEAFIRYWKKYARFDGRASRSEYWWWALADALILFALYLVALAGAMVGSSVDSEGSFTPGPGIAVGVILLVGWWLATVIPGLALAARRLHDVDLSGLFLLLLLIPSLGGFAILVMTILPPNPRGARFDRPDGEVPGYVAPTPGTFSTPQDYSRPQVPLPYAGPAGGQPLYAAPPPEEPPGDAPR</sequence>
<feature type="transmembrane region" description="Helical" evidence="2">
    <location>
        <begin position="86"/>
        <end position="108"/>
    </location>
</feature>
<keyword evidence="2" id="KW-0472">Membrane</keyword>
<feature type="compositionally biased region" description="Pro residues" evidence="1">
    <location>
        <begin position="194"/>
        <end position="207"/>
    </location>
</feature>
<feature type="transmembrane region" description="Helical" evidence="2">
    <location>
        <begin position="120"/>
        <end position="141"/>
    </location>
</feature>
<accession>A0ABT8IXY2</accession>
<evidence type="ECO:0000313" key="3">
    <source>
        <dbReference type="EMBL" id="MDN4597271.1"/>
    </source>
</evidence>
<dbReference type="Proteomes" id="UP001174210">
    <property type="component" value="Unassembled WGS sequence"/>
</dbReference>
<feature type="compositionally biased region" description="Polar residues" evidence="1">
    <location>
        <begin position="166"/>
        <end position="175"/>
    </location>
</feature>
<evidence type="ECO:0000313" key="4">
    <source>
        <dbReference type="Proteomes" id="UP001174210"/>
    </source>
</evidence>
<reference evidence="3" key="1">
    <citation type="submission" date="2023-03" db="EMBL/GenBank/DDBJ databases">
        <title>MT1 and MT2 Draft Genomes of Novel Species.</title>
        <authorList>
            <person name="Venkateswaran K."/>
        </authorList>
    </citation>
    <scope>NUCLEOTIDE SEQUENCE</scope>
    <source>
        <strain evidence="3">F6_8S_P_1A</strain>
    </source>
</reference>
<keyword evidence="2" id="KW-0812">Transmembrane</keyword>
<keyword evidence="2" id="KW-1133">Transmembrane helix</keyword>
<dbReference type="Pfam" id="PF05656">
    <property type="entry name" value="DUF805"/>
    <property type="match status" value="1"/>
</dbReference>
<feature type="region of interest" description="Disordered" evidence="1">
    <location>
        <begin position="152"/>
        <end position="207"/>
    </location>
</feature>
<name>A0ABT8IXY2_9MICO</name>
<dbReference type="InterPro" id="IPR008523">
    <property type="entry name" value="DUF805"/>
</dbReference>
<dbReference type="PANTHER" id="PTHR34980:SF2">
    <property type="entry name" value="INNER MEMBRANE PROTEIN YHAH-RELATED"/>
    <property type="match status" value="1"/>
</dbReference>
<keyword evidence="4" id="KW-1185">Reference proteome</keyword>